<evidence type="ECO:0000256" key="6">
    <source>
        <dbReference type="ARBA" id="ARBA00022729"/>
    </source>
</evidence>
<reference evidence="18 19" key="1">
    <citation type="submission" date="2020-12" db="EMBL/GenBank/DDBJ databases">
        <title>Vagococcus allomyrinae sp. nov. and Enterococcus lavae sp. nov., isolated from the larvae of Allomyrina dichotoma.</title>
        <authorList>
            <person name="Lee S.D."/>
        </authorList>
    </citation>
    <scope>NUCLEOTIDE SEQUENCE [LARGE SCALE GENOMIC DNA]</scope>
    <source>
        <strain evidence="18 19">BWM-S5</strain>
    </source>
</reference>
<keyword evidence="6 13" id="KW-0732">Signal</keyword>
<dbReference type="Pfam" id="PF25849">
    <property type="entry name" value="PelX_N"/>
    <property type="match status" value="2"/>
</dbReference>
<evidence type="ECO:0000259" key="15">
    <source>
        <dbReference type="Pfam" id="PF22842"/>
    </source>
</evidence>
<dbReference type="SUPFAM" id="SSF51126">
    <property type="entry name" value="Pectin lyase-like"/>
    <property type="match status" value="1"/>
</dbReference>
<evidence type="ECO:0000256" key="11">
    <source>
        <dbReference type="SAM" id="MobiDB-lite"/>
    </source>
</evidence>
<dbReference type="InterPro" id="IPR011050">
    <property type="entry name" value="Pectin_lyase_fold/virulence"/>
</dbReference>
<proteinExistence type="inferred from homology"/>
<dbReference type="RefSeq" id="WP_209555773.1">
    <property type="nucleotide sequence ID" value="NZ_JAEDXU010000001.1"/>
</dbReference>
<dbReference type="Pfam" id="PF25850">
    <property type="entry name" value="PelX_Ig"/>
    <property type="match status" value="1"/>
</dbReference>
<evidence type="ECO:0000256" key="1">
    <source>
        <dbReference type="ARBA" id="ARBA00001913"/>
    </source>
</evidence>
<keyword evidence="4" id="KW-0964">Secreted</keyword>
<comment type="similarity">
    <text evidence="10">Belongs to the polysaccharide lyase 9 family.</text>
</comment>
<keyword evidence="8" id="KW-0572">Peptidoglycan-anchor</keyword>
<keyword evidence="19" id="KW-1185">Reference proteome</keyword>
<evidence type="ECO:0000256" key="12">
    <source>
        <dbReference type="SAM" id="Phobius"/>
    </source>
</evidence>
<evidence type="ECO:0000259" key="16">
    <source>
        <dbReference type="Pfam" id="PF25849"/>
    </source>
</evidence>
<dbReference type="InterPro" id="IPR053868">
    <property type="entry name" value="Pel9A-like_beta_helix"/>
</dbReference>
<evidence type="ECO:0000313" key="19">
    <source>
        <dbReference type="Proteomes" id="UP000673375"/>
    </source>
</evidence>
<feature type="domain" description="Pectate disaccharide-lyase-like N-terminal" evidence="16">
    <location>
        <begin position="289"/>
        <end position="364"/>
    </location>
</feature>
<feature type="signal peptide" evidence="13">
    <location>
        <begin position="1"/>
        <end position="27"/>
    </location>
</feature>
<dbReference type="InterPro" id="IPR012334">
    <property type="entry name" value="Pectin_lyas_fold"/>
</dbReference>
<dbReference type="Pfam" id="PF22842">
    <property type="entry name" value="Pel9A-like_beta_helix"/>
    <property type="match status" value="1"/>
</dbReference>
<evidence type="ECO:0000256" key="2">
    <source>
        <dbReference type="ARBA" id="ARBA00004613"/>
    </source>
</evidence>
<protein>
    <submittedName>
        <fullName evidence="18">LPXTG cell wall anchor domain-containing protein</fullName>
    </submittedName>
</protein>
<keyword evidence="5" id="KW-0479">Metal-binding</keyword>
<feature type="domain" description="Pectate disaccharide-lyase-like central Ig-like" evidence="17">
    <location>
        <begin position="385"/>
        <end position="458"/>
    </location>
</feature>
<dbReference type="InterPro" id="IPR052052">
    <property type="entry name" value="Polysaccharide_Lyase_9"/>
</dbReference>
<dbReference type="InterPro" id="IPR019931">
    <property type="entry name" value="LPXTG_anchor"/>
</dbReference>
<evidence type="ECO:0000313" key="18">
    <source>
        <dbReference type="EMBL" id="MBP1044981.1"/>
    </source>
</evidence>
<feature type="domain" description="Pel9A-like right handed beta-helix region" evidence="15">
    <location>
        <begin position="483"/>
        <end position="768"/>
    </location>
</feature>
<dbReference type="NCBIfam" id="TIGR01167">
    <property type="entry name" value="LPXTG_anchor"/>
    <property type="match status" value="1"/>
</dbReference>
<dbReference type="Gene3D" id="2.160.20.10">
    <property type="entry name" value="Single-stranded right-handed beta-helix, Pectin lyase-like"/>
    <property type="match status" value="1"/>
</dbReference>
<evidence type="ECO:0000256" key="7">
    <source>
        <dbReference type="ARBA" id="ARBA00022837"/>
    </source>
</evidence>
<keyword evidence="7" id="KW-0106">Calcium</keyword>
<dbReference type="PANTHER" id="PTHR40088">
    <property type="entry name" value="PECTATE LYASE (EUROFUNG)"/>
    <property type="match status" value="1"/>
</dbReference>
<comment type="caution">
    <text evidence="18">The sequence shown here is derived from an EMBL/GenBank/DDBJ whole genome shotgun (WGS) entry which is preliminary data.</text>
</comment>
<dbReference type="InterPro" id="IPR006626">
    <property type="entry name" value="PbH1"/>
</dbReference>
<feature type="domain" description="Gram-positive cocci surface proteins LPxTG" evidence="14">
    <location>
        <begin position="944"/>
        <end position="977"/>
    </location>
</feature>
<evidence type="ECO:0000259" key="17">
    <source>
        <dbReference type="Pfam" id="PF25850"/>
    </source>
</evidence>
<comment type="subcellular location">
    <subcellularLocation>
        <location evidence="2">Secreted</location>
    </subcellularLocation>
</comment>
<keyword evidence="12" id="KW-0812">Transmembrane</keyword>
<comment type="cofactor">
    <cofactor evidence="1">
        <name>Ca(2+)</name>
        <dbReference type="ChEBI" id="CHEBI:29108"/>
    </cofactor>
</comment>
<sequence>MAGKFIRKFVTLSYCAASLSLPITAIAVDGTEATTTENSFLEENVHVNNSVNTEFSSEMENQVSTETEDSNVNDAEKIAESSESEKAATEVKEIQSSVVPKALGEWQNIFFGESTNEAKTSIDVIDEKTVNIKSKDNGGKFLISGTDGLSYYYTQVPKEKNFSLSGKVTVNTWKYTNGQEGFALMVRDAVPAETMYDRSHYSNSYSILGSRLEYIWDFDNNQVTTGNGTKYAMKLGLGTRTVVGVTSNPLNPPEVGSVTTSYFPLETAAAANNLEAGTYNVIGHAESEVGAVTIGDLTTFDFTMKKTNSGFEAYYTDASGQTVRDVLWDWESMFVLDQENVCVGFATARNMDITVSGIEMTYSDPAEDPDPEERPTEKIDPVYSISSSKESGTKEYDLRFKANADGSLILRDKETGETFDAGNGLAISANKEVVVPVELSKALTKFEAVFTPDRDYTPGEYMEMSNYDEAVIEHQVAYRDLKSTIYVTPGGTDSGAGTVEEPLALTTALSYAKPGMTIVMAVGNYTFDKKLSVQKGVNGTAEQPITLVAEKNEAGLRPVIDFTGKGGGLSHWGNYWVYRGFDVTGASDMSKGIEVSGHYNWLEDLHTYRNGNTGIQISGSATDTINEWPSYNTIKNCTSYENADTGFEDADGFAAKITTGPGNVFDGCIAYHNADDGWDLFAKNETGSIGKVTIKNSVAYRNGWLANNPSKTGNGNGFKMGGSSLPGDHELINSLTFENLGKGIDSNSGIDIIINSSTSFNNQSHNVALYTTSSDTTNYFADGILSFRTTGVEIAEKLELRNQEESQIYGATNYYWVPSVTRSSVNTADHLIQDKWFESLTTLPESDRPSEQPITRYSNGSINVHGLMQVKNYSNETLAEGIGAVFNEMTSPNSAYPVYDLSGEGTDDSSDTSTTTDSSSSNTDTVNSDSSADKPTGGSSSDGTGLPQTGEFRNMVLGSAGMLVLLGSVLLYWSKKRHQA</sequence>
<accession>A0ABS4CFS2</accession>
<dbReference type="Pfam" id="PF00746">
    <property type="entry name" value="Gram_pos_anchor"/>
    <property type="match status" value="1"/>
</dbReference>
<evidence type="ECO:0000256" key="9">
    <source>
        <dbReference type="ARBA" id="ARBA00023239"/>
    </source>
</evidence>
<dbReference type="PANTHER" id="PTHR40088:SF1">
    <property type="entry name" value="PECTATE LYASE PEL9"/>
    <property type="match status" value="1"/>
</dbReference>
<feature type="domain" description="Pectate disaccharide-lyase-like N-terminal" evidence="16">
    <location>
        <begin position="96"/>
        <end position="191"/>
    </location>
</feature>
<evidence type="ECO:0000256" key="8">
    <source>
        <dbReference type="ARBA" id="ARBA00023088"/>
    </source>
</evidence>
<evidence type="ECO:0000256" key="10">
    <source>
        <dbReference type="ARBA" id="ARBA00038263"/>
    </source>
</evidence>
<feature type="region of interest" description="Disordered" evidence="11">
    <location>
        <begin position="896"/>
        <end position="948"/>
    </location>
</feature>
<dbReference type="Proteomes" id="UP000673375">
    <property type="component" value="Unassembled WGS sequence"/>
</dbReference>
<dbReference type="InterPro" id="IPR058953">
    <property type="entry name" value="PelX-like_N"/>
</dbReference>
<feature type="transmembrane region" description="Helical" evidence="12">
    <location>
        <begin position="955"/>
        <end position="973"/>
    </location>
</feature>
<feature type="chain" id="PRO_5046505610" evidence="13">
    <location>
        <begin position="28"/>
        <end position="980"/>
    </location>
</feature>
<evidence type="ECO:0000256" key="5">
    <source>
        <dbReference type="ARBA" id="ARBA00022723"/>
    </source>
</evidence>
<dbReference type="SMART" id="SM00710">
    <property type="entry name" value="PbH1"/>
    <property type="match status" value="5"/>
</dbReference>
<name>A0ABS4CFS2_9ENTE</name>
<evidence type="ECO:0000259" key="14">
    <source>
        <dbReference type="Pfam" id="PF00746"/>
    </source>
</evidence>
<keyword evidence="3" id="KW-0134">Cell wall</keyword>
<feature type="compositionally biased region" description="Low complexity" evidence="11">
    <location>
        <begin position="911"/>
        <end position="930"/>
    </location>
</feature>
<dbReference type="InterPro" id="IPR058863">
    <property type="entry name" value="PelX-like_Ig"/>
</dbReference>
<evidence type="ECO:0000256" key="4">
    <source>
        <dbReference type="ARBA" id="ARBA00022525"/>
    </source>
</evidence>
<keyword evidence="9" id="KW-0456">Lyase</keyword>
<evidence type="ECO:0000256" key="3">
    <source>
        <dbReference type="ARBA" id="ARBA00022512"/>
    </source>
</evidence>
<keyword evidence="12" id="KW-1133">Transmembrane helix</keyword>
<organism evidence="18 19">
    <name type="scientific">Enterococcus larvae</name>
    <dbReference type="NCBI Taxonomy" id="2794352"/>
    <lineage>
        <taxon>Bacteria</taxon>
        <taxon>Bacillati</taxon>
        <taxon>Bacillota</taxon>
        <taxon>Bacilli</taxon>
        <taxon>Lactobacillales</taxon>
        <taxon>Enterococcaceae</taxon>
        <taxon>Enterococcus</taxon>
    </lineage>
</organism>
<dbReference type="EMBL" id="JAEDXU010000001">
    <property type="protein sequence ID" value="MBP1044981.1"/>
    <property type="molecule type" value="Genomic_DNA"/>
</dbReference>
<gene>
    <name evidence="18" type="ORF">I6N96_01725</name>
</gene>
<keyword evidence="12" id="KW-0472">Membrane</keyword>
<feature type="compositionally biased region" description="Polar residues" evidence="11">
    <location>
        <begin position="937"/>
        <end position="947"/>
    </location>
</feature>
<evidence type="ECO:0000256" key="13">
    <source>
        <dbReference type="SAM" id="SignalP"/>
    </source>
</evidence>